<keyword evidence="3" id="KW-1185">Reference proteome</keyword>
<proteinExistence type="predicted"/>
<accession>A0A9W8I4V3</accession>
<dbReference type="OrthoDB" id="448448at2759"/>
<name>A0A9W8I4V3_9FUNG</name>
<dbReference type="EMBL" id="JANBUW010002101">
    <property type="protein sequence ID" value="KAJ2841637.1"/>
    <property type="molecule type" value="Genomic_DNA"/>
</dbReference>
<gene>
    <name evidence="2" type="ORF">IWW36_006192</name>
</gene>
<reference evidence="2" key="1">
    <citation type="submission" date="2022-07" db="EMBL/GenBank/DDBJ databases">
        <title>Phylogenomic reconstructions and comparative analyses of Kickxellomycotina fungi.</title>
        <authorList>
            <person name="Reynolds N.K."/>
            <person name="Stajich J.E."/>
            <person name="Barry K."/>
            <person name="Grigoriev I.V."/>
            <person name="Crous P."/>
            <person name="Smith M.E."/>
        </authorList>
    </citation>
    <scope>NUCLEOTIDE SEQUENCE</scope>
    <source>
        <strain evidence="2">NRRL 1566</strain>
    </source>
</reference>
<dbReference type="Proteomes" id="UP001139887">
    <property type="component" value="Unassembled WGS sequence"/>
</dbReference>
<feature type="compositionally biased region" description="Basic and acidic residues" evidence="1">
    <location>
        <begin position="51"/>
        <end position="60"/>
    </location>
</feature>
<sequence>MRKTFQSLAPATPEHISSSQSSTLEPTDTDDLVILESSPGRPGTSKAAHISKADTPSKRT</sequence>
<organism evidence="2 3">
    <name type="scientific">Coemansia brasiliensis</name>
    <dbReference type="NCBI Taxonomy" id="2650707"/>
    <lineage>
        <taxon>Eukaryota</taxon>
        <taxon>Fungi</taxon>
        <taxon>Fungi incertae sedis</taxon>
        <taxon>Zoopagomycota</taxon>
        <taxon>Kickxellomycotina</taxon>
        <taxon>Kickxellomycetes</taxon>
        <taxon>Kickxellales</taxon>
        <taxon>Kickxellaceae</taxon>
        <taxon>Coemansia</taxon>
    </lineage>
</organism>
<evidence type="ECO:0000256" key="1">
    <source>
        <dbReference type="SAM" id="MobiDB-lite"/>
    </source>
</evidence>
<feature type="compositionally biased region" description="Polar residues" evidence="1">
    <location>
        <begin position="1"/>
        <end position="26"/>
    </location>
</feature>
<evidence type="ECO:0000313" key="2">
    <source>
        <dbReference type="EMBL" id="KAJ2841637.1"/>
    </source>
</evidence>
<dbReference type="AlphaFoldDB" id="A0A9W8I4V3"/>
<evidence type="ECO:0000313" key="3">
    <source>
        <dbReference type="Proteomes" id="UP001139887"/>
    </source>
</evidence>
<protein>
    <submittedName>
        <fullName evidence="2">Uncharacterized protein</fullName>
    </submittedName>
</protein>
<comment type="caution">
    <text evidence="2">The sequence shown here is derived from an EMBL/GenBank/DDBJ whole genome shotgun (WGS) entry which is preliminary data.</text>
</comment>
<feature type="region of interest" description="Disordered" evidence="1">
    <location>
        <begin position="1"/>
        <end position="60"/>
    </location>
</feature>
<feature type="non-terminal residue" evidence="2">
    <location>
        <position position="60"/>
    </location>
</feature>